<evidence type="ECO:0000256" key="3">
    <source>
        <dbReference type="ARBA" id="ARBA00023163"/>
    </source>
</evidence>
<dbReference type="InterPro" id="IPR049445">
    <property type="entry name" value="TetR_SbtR-like_C"/>
</dbReference>
<sequence length="203" mass="21980">MEAPANRKLRADAERNRRRLLDAAKAAFTAKGTSASLEDIARTAGVSIGTLYRHFPTREALIDEIYRDEGRQLAAAADDLCARLQPMDALHAWLLLFVRYFGRKQVLAGVLHCMNDDGKDSGKRYTMSVELIVQAMQSLLDRAAQAGCIASKNTEPLDLLCAIAGVATLGPQPGWEAHAKRLVEVLVAGLAASGDPQRQPKGS</sequence>
<evidence type="ECO:0000256" key="2">
    <source>
        <dbReference type="ARBA" id="ARBA00023125"/>
    </source>
</evidence>
<feature type="domain" description="HTH tetR-type" evidence="5">
    <location>
        <begin position="14"/>
        <end position="73"/>
    </location>
</feature>
<dbReference type="EMBL" id="WNDQ01000082">
    <property type="protein sequence ID" value="KAF1018554.1"/>
    <property type="molecule type" value="Genomic_DNA"/>
</dbReference>
<dbReference type="PANTHER" id="PTHR30055">
    <property type="entry name" value="HTH-TYPE TRANSCRIPTIONAL REGULATOR RUTR"/>
    <property type="match status" value="1"/>
</dbReference>
<dbReference type="PRINTS" id="PR00455">
    <property type="entry name" value="HTHTETR"/>
</dbReference>
<evidence type="ECO:0000256" key="4">
    <source>
        <dbReference type="PROSITE-ProRule" id="PRU00335"/>
    </source>
</evidence>
<dbReference type="AlphaFoldDB" id="A0A7V8FKP7"/>
<dbReference type="SUPFAM" id="SSF46689">
    <property type="entry name" value="Homeodomain-like"/>
    <property type="match status" value="1"/>
</dbReference>
<feature type="DNA-binding region" description="H-T-H motif" evidence="4">
    <location>
        <begin position="36"/>
        <end position="55"/>
    </location>
</feature>
<dbReference type="GO" id="GO:0000976">
    <property type="term" value="F:transcription cis-regulatory region binding"/>
    <property type="evidence" value="ECO:0007669"/>
    <property type="project" value="TreeGrafter"/>
</dbReference>
<evidence type="ECO:0000313" key="6">
    <source>
        <dbReference type="EMBL" id="KAF1018554.1"/>
    </source>
</evidence>
<keyword evidence="3" id="KW-0804">Transcription</keyword>
<dbReference type="InterPro" id="IPR001647">
    <property type="entry name" value="HTH_TetR"/>
</dbReference>
<dbReference type="GO" id="GO:0003700">
    <property type="term" value="F:DNA-binding transcription factor activity"/>
    <property type="evidence" value="ECO:0007669"/>
    <property type="project" value="TreeGrafter"/>
</dbReference>
<keyword evidence="1" id="KW-0805">Transcription regulation</keyword>
<dbReference type="Pfam" id="PF21597">
    <property type="entry name" value="TetR_C_43"/>
    <property type="match status" value="1"/>
</dbReference>
<proteinExistence type="predicted"/>
<evidence type="ECO:0000313" key="7">
    <source>
        <dbReference type="Proteomes" id="UP000461670"/>
    </source>
</evidence>
<dbReference type="PROSITE" id="PS50977">
    <property type="entry name" value="HTH_TETR_2"/>
    <property type="match status" value="1"/>
</dbReference>
<dbReference type="InterPro" id="IPR009057">
    <property type="entry name" value="Homeodomain-like_sf"/>
</dbReference>
<dbReference type="Gene3D" id="1.10.357.10">
    <property type="entry name" value="Tetracycline Repressor, domain 2"/>
    <property type="match status" value="1"/>
</dbReference>
<dbReference type="PANTHER" id="PTHR30055:SF234">
    <property type="entry name" value="HTH-TYPE TRANSCRIPTIONAL REGULATOR BETI"/>
    <property type="match status" value="1"/>
</dbReference>
<comment type="caution">
    <text evidence="6">The sequence shown here is derived from an EMBL/GenBank/DDBJ whole genome shotgun (WGS) entry which is preliminary data.</text>
</comment>
<dbReference type="Pfam" id="PF00440">
    <property type="entry name" value="TetR_N"/>
    <property type="match status" value="1"/>
</dbReference>
<evidence type="ECO:0000259" key="5">
    <source>
        <dbReference type="PROSITE" id="PS50977"/>
    </source>
</evidence>
<organism evidence="6 7">
    <name type="scientific">Paracidovorax wautersii</name>
    <dbReference type="NCBI Taxonomy" id="1177982"/>
    <lineage>
        <taxon>Bacteria</taxon>
        <taxon>Pseudomonadati</taxon>
        <taxon>Pseudomonadota</taxon>
        <taxon>Betaproteobacteria</taxon>
        <taxon>Burkholderiales</taxon>
        <taxon>Comamonadaceae</taxon>
        <taxon>Paracidovorax</taxon>
    </lineage>
</organism>
<dbReference type="InterPro" id="IPR050109">
    <property type="entry name" value="HTH-type_TetR-like_transc_reg"/>
</dbReference>
<name>A0A7V8FKP7_9BURK</name>
<reference evidence="7" key="1">
    <citation type="journal article" date="2020" name="MBio">
        <title>Horizontal gene transfer to a defensive symbiont with a reduced genome amongst a multipartite beetle microbiome.</title>
        <authorList>
            <person name="Waterworth S.C."/>
            <person name="Florez L.V."/>
            <person name="Rees E.R."/>
            <person name="Hertweck C."/>
            <person name="Kaltenpoth M."/>
            <person name="Kwan J.C."/>
        </authorList>
    </citation>
    <scope>NUCLEOTIDE SEQUENCE [LARGE SCALE GENOMIC DNA]</scope>
</reference>
<accession>A0A7V8FKP7</accession>
<evidence type="ECO:0000256" key="1">
    <source>
        <dbReference type="ARBA" id="ARBA00023015"/>
    </source>
</evidence>
<keyword evidence="2 4" id="KW-0238">DNA-binding</keyword>
<dbReference type="Proteomes" id="UP000461670">
    <property type="component" value="Unassembled WGS sequence"/>
</dbReference>
<protein>
    <submittedName>
        <fullName evidence="6">HTH-type transcriptional regulator SrpR</fullName>
    </submittedName>
</protein>
<gene>
    <name evidence="6" type="primary">srpR</name>
    <name evidence="6" type="ORF">GAK30_03623</name>
</gene>